<dbReference type="Proteomes" id="UP000689195">
    <property type="component" value="Unassembled WGS sequence"/>
</dbReference>
<keyword evidence="2 3" id="KW-0802">TPR repeat</keyword>
<keyword evidence="1" id="KW-0677">Repeat</keyword>
<protein>
    <recommendedName>
        <fullName evidence="6">Tetratricopeptide repeat protein</fullName>
    </recommendedName>
</protein>
<dbReference type="PANTHER" id="PTHR44858:SF1">
    <property type="entry name" value="UDP-N-ACETYLGLUCOSAMINE--PEPTIDE N-ACETYLGLUCOSAMINYLTRANSFERASE SPINDLY-RELATED"/>
    <property type="match status" value="1"/>
</dbReference>
<evidence type="ECO:0008006" key="6">
    <source>
        <dbReference type="Google" id="ProtNLM"/>
    </source>
</evidence>
<proteinExistence type="predicted"/>
<dbReference type="EMBL" id="CAJJDO010000001">
    <property type="protein sequence ID" value="CAD8132580.1"/>
    <property type="molecule type" value="Genomic_DNA"/>
</dbReference>
<dbReference type="InterPro" id="IPR019734">
    <property type="entry name" value="TPR_rpt"/>
</dbReference>
<evidence type="ECO:0000256" key="3">
    <source>
        <dbReference type="PROSITE-ProRule" id="PRU00339"/>
    </source>
</evidence>
<gene>
    <name evidence="4" type="ORF">PPENT_87.1.T0010684</name>
</gene>
<dbReference type="AlphaFoldDB" id="A0A8S1RYW1"/>
<evidence type="ECO:0000256" key="2">
    <source>
        <dbReference type="ARBA" id="ARBA00022803"/>
    </source>
</evidence>
<dbReference type="PROSITE" id="PS50005">
    <property type="entry name" value="TPR"/>
    <property type="match status" value="1"/>
</dbReference>
<dbReference type="Pfam" id="PF13174">
    <property type="entry name" value="TPR_6"/>
    <property type="match status" value="1"/>
</dbReference>
<feature type="repeat" description="TPR" evidence="3">
    <location>
        <begin position="201"/>
        <end position="234"/>
    </location>
</feature>
<evidence type="ECO:0000256" key="1">
    <source>
        <dbReference type="ARBA" id="ARBA00022737"/>
    </source>
</evidence>
<evidence type="ECO:0000313" key="5">
    <source>
        <dbReference type="Proteomes" id="UP000689195"/>
    </source>
</evidence>
<dbReference type="InterPro" id="IPR050498">
    <property type="entry name" value="Ycf3"/>
</dbReference>
<keyword evidence="5" id="KW-1185">Reference proteome</keyword>
<dbReference type="Pfam" id="PF13181">
    <property type="entry name" value="TPR_8"/>
    <property type="match status" value="1"/>
</dbReference>
<comment type="caution">
    <text evidence="4">The sequence shown here is derived from an EMBL/GenBank/DDBJ whole genome shotgun (WGS) entry which is preliminary data.</text>
</comment>
<dbReference type="PANTHER" id="PTHR44858">
    <property type="entry name" value="TETRATRICOPEPTIDE REPEAT PROTEIN 6"/>
    <property type="match status" value="1"/>
</dbReference>
<sequence>MAIFCKDHVKEISDIFCIDLKCKHRRLMCKICQQTYHSQHNSIYVKKFLEYCQSYLQSKIEQHKISIGQIEELLLTYDQPNQSNIFKSQFDVFLNQRNFKLEEILQESNINRSSIINKNIQSENSQKGTNVSQYYQSSDSIKIRDQYHQSQIMISNIIKKLDLSTGYLIELSQAKLQFKSQLLMQSQIAQHVSIVNQQDKSQEYYEKGMQQFIAKNYNQSIELFEKALSIKSNLEQAWIYKILSYGELKQNNIAIQECEKAKKVFKNANNFCFLYGILLQEEKRYLEAFLQFQININNNKEDIESLYQAGISLFELQLYDLAGEYFADIIKIKENHENAYLMQGRIALQKEQIENAILCFNQCNQNSHANFYLAQIYMNLSQFQSAKQNNDKYCSIFKDDIKGKLQKGQILLLNNENKEAIQIFNEIISQYPDLADTVKEIINLHQQR</sequence>
<evidence type="ECO:0000313" key="4">
    <source>
        <dbReference type="EMBL" id="CAD8132580.1"/>
    </source>
</evidence>
<dbReference type="OrthoDB" id="309888at2759"/>
<reference evidence="4" key="1">
    <citation type="submission" date="2021-01" db="EMBL/GenBank/DDBJ databases">
        <authorList>
            <consortium name="Genoscope - CEA"/>
            <person name="William W."/>
        </authorList>
    </citation>
    <scope>NUCLEOTIDE SEQUENCE</scope>
</reference>
<organism evidence="4 5">
    <name type="scientific">Paramecium pentaurelia</name>
    <dbReference type="NCBI Taxonomy" id="43138"/>
    <lineage>
        <taxon>Eukaryota</taxon>
        <taxon>Sar</taxon>
        <taxon>Alveolata</taxon>
        <taxon>Ciliophora</taxon>
        <taxon>Intramacronucleata</taxon>
        <taxon>Oligohymenophorea</taxon>
        <taxon>Peniculida</taxon>
        <taxon>Parameciidae</taxon>
        <taxon>Paramecium</taxon>
    </lineage>
</organism>
<dbReference type="SMART" id="SM00028">
    <property type="entry name" value="TPR"/>
    <property type="match status" value="5"/>
</dbReference>
<name>A0A8S1RYW1_9CILI</name>
<accession>A0A8S1RYW1</accession>